<gene>
    <name evidence="8" type="ORF">SAMN05421818_11032</name>
</gene>
<dbReference type="InterPro" id="IPR029479">
    <property type="entry name" value="Nitroreductase"/>
</dbReference>
<evidence type="ECO:0000313" key="8">
    <source>
        <dbReference type="EMBL" id="SDH67442.1"/>
    </source>
</evidence>
<dbReference type="PANTHER" id="PTHR43673:SF2">
    <property type="entry name" value="NITROREDUCTASE"/>
    <property type="match status" value="1"/>
</dbReference>
<dbReference type="Proteomes" id="UP000243588">
    <property type="component" value="Unassembled WGS sequence"/>
</dbReference>
<feature type="domain" description="Nitroreductase" evidence="7">
    <location>
        <begin position="7"/>
        <end position="185"/>
    </location>
</feature>
<protein>
    <submittedName>
        <fullName evidence="8">Nitroreductase</fullName>
    </submittedName>
</protein>
<dbReference type="EMBL" id="FNDQ01000010">
    <property type="protein sequence ID" value="SDH67442.1"/>
    <property type="molecule type" value="Genomic_DNA"/>
</dbReference>
<keyword evidence="9" id="KW-1185">Reference proteome</keyword>
<evidence type="ECO:0000256" key="6">
    <source>
        <dbReference type="ARBA" id="ARBA00023002"/>
    </source>
</evidence>
<dbReference type="Pfam" id="PF00881">
    <property type="entry name" value="Nitroreductase"/>
    <property type="match status" value="1"/>
</dbReference>
<evidence type="ECO:0000256" key="3">
    <source>
        <dbReference type="ARBA" id="ARBA00022630"/>
    </source>
</evidence>
<dbReference type="AlphaFoldDB" id="A0A1G8EBY9"/>
<dbReference type="PANTHER" id="PTHR43673">
    <property type="entry name" value="NAD(P)H NITROREDUCTASE YDGI-RELATED"/>
    <property type="match status" value="1"/>
</dbReference>
<evidence type="ECO:0000256" key="1">
    <source>
        <dbReference type="ARBA" id="ARBA00001917"/>
    </source>
</evidence>
<keyword evidence="5" id="KW-0521">NADP</keyword>
<evidence type="ECO:0000259" key="7">
    <source>
        <dbReference type="Pfam" id="PF00881"/>
    </source>
</evidence>
<dbReference type="InterPro" id="IPR033878">
    <property type="entry name" value="NfsB-like"/>
</dbReference>
<sequence>MTLIDNLKWRYATKAYDPTKKVSEEDLQKILEAITLAPSSSGLQPFRIFVIENQDIKDKLVPYALNPECVRDCSHIIVFAAWDKYSDEKIDNVYNLMTDVKGLPRGRFNSYTDQLKQSFKDISEEANFNHTAKQTYIALGIALAQAAELKIDSTPAEGFNNKMIDEVLELREKGLKSTLMMYIGYRDEANDWNVSLKKSRIPQEELITRL</sequence>
<evidence type="ECO:0000256" key="2">
    <source>
        <dbReference type="ARBA" id="ARBA00007118"/>
    </source>
</evidence>
<comment type="similarity">
    <text evidence="2">Belongs to the nitroreductase family.</text>
</comment>
<evidence type="ECO:0000313" key="9">
    <source>
        <dbReference type="Proteomes" id="UP000243588"/>
    </source>
</evidence>
<evidence type="ECO:0000256" key="5">
    <source>
        <dbReference type="ARBA" id="ARBA00022857"/>
    </source>
</evidence>
<dbReference type="Gene3D" id="3.40.109.10">
    <property type="entry name" value="NADH Oxidase"/>
    <property type="match status" value="1"/>
</dbReference>
<dbReference type="SUPFAM" id="SSF55469">
    <property type="entry name" value="FMN-dependent nitroreductase-like"/>
    <property type="match status" value="1"/>
</dbReference>
<reference evidence="9" key="1">
    <citation type="submission" date="2016-10" db="EMBL/GenBank/DDBJ databases">
        <authorList>
            <person name="Varghese N."/>
            <person name="Submissions S."/>
        </authorList>
    </citation>
    <scope>NUCLEOTIDE SEQUENCE [LARGE SCALE GENOMIC DNA]</scope>
    <source>
        <strain evidence="9">DSM 23313</strain>
    </source>
</reference>
<dbReference type="CDD" id="cd02149">
    <property type="entry name" value="NfsB-like"/>
    <property type="match status" value="1"/>
</dbReference>
<dbReference type="InterPro" id="IPR000415">
    <property type="entry name" value="Nitroreductase-like"/>
</dbReference>
<dbReference type="STRING" id="702745.SAMN05421818_11032"/>
<keyword evidence="4" id="KW-0288">FMN</keyword>
<name>A0A1G8EBY9_9FLAO</name>
<evidence type="ECO:0000256" key="4">
    <source>
        <dbReference type="ARBA" id="ARBA00022643"/>
    </source>
</evidence>
<comment type="cofactor">
    <cofactor evidence="1">
        <name>FMN</name>
        <dbReference type="ChEBI" id="CHEBI:58210"/>
    </cofactor>
</comment>
<keyword evidence="3" id="KW-0285">Flavoprotein</keyword>
<keyword evidence="6" id="KW-0560">Oxidoreductase</keyword>
<organism evidence="8 9">
    <name type="scientific">Myroides phaeus</name>
    <dbReference type="NCBI Taxonomy" id="702745"/>
    <lineage>
        <taxon>Bacteria</taxon>
        <taxon>Pseudomonadati</taxon>
        <taxon>Bacteroidota</taxon>
        <taxon>Flavobacteriia</taxon>
        <taxon>Flavobacteriales</taxon>
        <taxon>Flavobacteriaceae</taxon>
        <taxon>Myroides</taxon>
    </lineage>
</organism>
<dbReference type="RefSeq" id="WP_090408113.1">
    <property type="nucleotide sequence ID" value="NZ_FNDQ01000010.1"/>
</dbReference>
<dbReference type="GO" id="GO:0016491">
    <property type="term" value="F:oxidoreductase activity"/>
    <property type="evidence" value="ECO:0007669"/>
    <property type="project" value="UniProtKB-KW"/>
</dbReference>
<proteinExistence type="inferred from homology"/>
<accession>A0A1G8EBY9</accession>